<evidence type="ECO:0000256" key="2">
    <source>
        <dbReference type="ARBA" id="ARBA00023002"/>
    </source>
</evidence>
<dbReference type="InterPro" id="IPR036291">
    <property type="entry name" value="NAD(P)-bd_dom_sf"/>
</dbReference>
<feature type="non-terminal residue" evidence="3">
    <location>
        <position position="151"/>
    </location>
</feature>
<dbReference type="PANTHER" id="PTHR44196:SF1">
    <property type="entry name" value="DEHYDROGENASE_REDUCTASE SDR FAMILY MEMBER 7B"/>
    <property type="match status" value="1"/>
</dbReference>
<keyword evidence="2" id="KW-0560">Oxidoreductase</keyword>
<evidence type="ECO:0000313" key="3">
    <source>
        <dbReference type="EMBL" id="SVC42697.1"/>
    </source>
</evidence>
<dbReference type="Gene3D" id="3.40.50.720">
    <property type="entry name" value="NAD(P)-binding Rossmann-like Domain"/>
    <property type="match status" value="1"/>
</dbReference>
<accession>A0A382M4S7</accession>
<name>A0A382M4S7_9ZZZZ</name>
<dbReference type="EMBL" id="UINC01090605">
    <property type="protein sequence ID" value="SVC42697.1"/>
    <property type="molecule type" value="Genomic_DNA"/>
</dbReference>
<evidence type="ECO:0008006" key="4">
    <source>
        <dbReference type="Google" id="ProtNLM"/>
    </source>
</evidence>
<sequence>MFDLELEGKVAIITGGSDGLGLASARRMAMEGAKVVICARRENHLERASQTLTAETGGTIRGIRADVSKPEDCLNLIEKTKEIFGGVDILVNNAGTSAASPFENVSDEDWKVDLELKVMGAVRMCRGVIPIMRERGGGVIVNATISGGKAP</sequence>
<evidence type="ECO:0000256" key="1">
    <source>
        <dbReference type="ARBA" id="ARBA00006484"/>
    </source>
</evidence>
<dbReference type="InterPro" id="IPR002347">
    <property type="entry name" value="SDR_fam"/>
</dbReference>
<dbReference type="PRINTS" id="PR00081">
    <property type="entry name" value="GDHRDH"/>
</dbReference>
<protein>
    <recommendedName>
        <fullName evidence="4">Short-chain dehydrogenase</fullName>
    </recommendedName>
</protein>
<proteinExistence type="inferred from homology"/>
<comment type="similarity">
    <text evidence="1">Belongs to the short-chain dehydrogenases/reductases (SDR) family.</text>
</comment>
<dbReference type="PANTHER" id="PTHR44196">
    <property type="entry name" value="DEHYDROGENASE/REDUCTASE SDR FAMILY MEMBER 7B"/>
    <property type="match status" value="1"/>
</dbReference>
<dbReference type="GO" id="GO:0016020">
    <property type="term" value="C:membrane"/>
    <property type="evidence" value="ECO:0007669"/>
    <property type="project" value="TreeGrafter"/>
</dbReference>
<dbReference type="AlphaFoldDB" id="A0A382M4S7"/>
<gene>
    <name evidence="3" type="ORF">METZ01_LOCUS295551</name>
</gene>
<reference evidence="3" key="1">
    <citation type="submission" date="2018-05" db="EMBL/GenBank/DDBJ databases">
        <authorList>
            <person name="Lanie J.A."/>
            <person name="Ng W.-L."/>
            <person name="Kazmierczak K.M."/>
            <person name="Andrzejewski T.M."/>
            <person name="Davidsen T.M."/>
            <person name="Wayne K.J."/>
            <person name="Tettelin H."/>
            <person name="Glass J.I."/>
            <person name="Rusch D."/>
            <person name="Podicherti R."/>
            <person name="Tsui H.-C.T."/>
            <person name="Winkler M.E."/>
        </authorList>
    </citation>
    <scope>NUCLEOTIDE SEQUENCE</scope>
</reference>
<dbReference type="GO" id="GO:0016491">
    <property type="term" value="F:oxidoreductase activity"/>
    <property type="evidence" value="ECO:0007669"/>
    <property type="project" value="UniProtKB-KW"/>
</dbReference>
<dbReference type="SUPFAM" id="SSF51735">
    <property type="entry name" value="NAD(P)-binding Rossmann-fold domains"/>
    <property type="match status" value="1"/>
</dbReference>
<dbReference type="Pfam" id="PF00106">
    <property type="entry name" value="adh_short"/>
    <property type="match status" value="1"/>
</dbReference>
<organism evidence="3">
    <name type="scientific">marine metagenome</name>
    <dbReference type="NCBI Taxonomy" id="408172"/>
    <lineage>
        <taxon>unclassified sequences</taxon>
        <taxon>metagenomes</taxon>
        <taxon>ecological metagenomes</taxon>
    </lineage>
</organism>